<dbReference type="Gene3D" id="3.30.565.10">
    <property type="entry name" value="Histidine kinase-like ATPase, C-terminal domain"/>
    <property type="match status" value="1"/>
</dbReference>
<dbReference type="Pfam" id="PF00512">
    <property type="entry name" value="HisKA"/>
    <property type="match status" value="1"/>
</dbReference>
<dbReference type="EMBL" id="VIWO01000001">
    <property type="protein sequence ID" value="TWF44442.1"/>
    <property type="molecule type" value="Genomic_DNA"/>
</dbReference>
<keyword evidence="3 9" id="KW-0597">Phosphoprotein</keyword>
<dbReference type="PANTHER" id="PTHR43065">
    <property type="entry name" value="SENSOR HISTIDINE KINASE"/>
    <property type="match status" value="1"/>
</dbReference>
<gene>
    <name evidence="13" type="ORF">FHW36_101362</name>
</gene>
<dbReference type="InterPro" id="IPR036097">
    <property type="entry name" value="HisK_dim/P_sf"/>
</dbReference>
<keyword evidence="14" id="KW-1185">Reference proteome</keyword>
<keyword evidence="8" id="KW-0902">Two-component regulatory system</keyword>
<dbReference type="InterPro" id="IPR004358">
    <property type="entry name" value="Sig_transdc_His_kin-like_C"/>
</dbReference>
<proteinExistence type="predicted"/>
<dbReference type="PROSITE" id="PS50110">
    <property type="entry name" value="RESPONSE_REGULATORY"/>
    <property type="match status" value="1"/>
</dbReference>
<keyword evidence="7" id="KW-0067">ATP-binding</keyword>
<dbReference type="Pfam" id="PF00072">
    <property type="entry name" value="Response_reg"/>
    <property type="match status" value="1"/>
</dbReference>
<dbReference type="CDD" id="cd00082">
    <property type="entry name" value="HisKA"/>
    <property type="match status" value="1"/>
</dbReference>
<keyword evidence="4" id="KW-0808">Transferase</keyword>
<dbReference type="InterPro" id="IPR011006">
    <property type="entry name" value="CheY-like_superfamily"/>
</dbReference>
<dbReference type="SUPFAM" id="SSF52172">
    <property type="entry name" value="CheY-like"/>
    <property type="match status" value="1"/>
</dbReference>
<feature type="domain" description="PAS" evidence="12">
    <location>
        <begin position="137"/>
        <end position="180"/>
    </location>
</feature>
<evidence type="ECO:0000259" key="12">
    <source>
        <dbReference type="PROSITE" id="PS50112"/>
    </source>
</evidence>
<dbReference type="CDD" id="cd00156">
    <property type="entry name" value="REC"/>
    <property type="match status" value="1"/>
</dbReference>
<dbReference type="Gene3D" id="3.40.50.2300">
    <property type="match status" value="1"/>
</dbReference>
<reference evidence="13 14" key="1">
    <citation type="submission" date="2019-06" db="EMBL/GenBank/DDBJ databases">
        <title>Sorghum-associated microbial communities from plants grown in Nebraska, USA.</title>
        <authorList>
            <person name="Schachtman D."/>
        </authorList>
    </citation>
    <scope>NUCLEOTIDE SEQUENCE [LARGE SCALE GENOMIC DNA]</scope>
    <source>
        <strain evidence="13 14">1209</strain>
    </source>
</reference>
<dbReference type="InterPro" id="IPR001789">
    <property type="entry name" value="Sig_transdc_resp-reg_receiver"/>
</dbReference>
<dbReference type="SMART" id="SM00091">
    <property type="entry name" value="PAS"/>
    <property type="match status" value="1"/>
</dbReference>
<dbReference type="SUPFAM" id="SSF47384">
    <property type="entry name" value="Homodimeric domain of signal transducing histidine kinase"/>
    <property type="match status" value="1"/>
</dbReference>
<dbReference type="PRINTS" id="PR00344">
    <property type="entry name" value="BCTRLSENSOR"/>
</dbReference>
<evidence type="ECO:0000256" key="6">
    <source>
        <dbReference type="ARBA" id="ARBA00022777"/>
    </source>
</evidence>
<dbReference type="Pfam" id="PF13426">
    <property type="entry name" value="PAS_9"/>
    <property type="match status" value="1"/>
</dbReference>
<evidence type="ECO:0000256" key="3">
    <source>
        <dbReference type="ARBA" id="ARBA00022553"/>
    </source>
</evidence>
<keyword evidence="5" id="KW-0547">Nucleotide-binding</keyword>
<dbReference type="Gene3D" id="3.30.450.20">
    <property type="entry name" value="PAS domain"/>
    <property type="match status" value="1"/>
</dbReference>
<dbReference type="OrthoDB" id="9806995at2"/>
<evidence type="ECO:0000259" key="11">
    <source>
        <dbReference type="PROSITE" id="PS50110"/>
    </source>
</evidence>
<evidence type="ECO:0000256" key="8">
    <source>
        <dbReference type="ARBA" id="ARBA00023012"/>
    </source>
</evidence>
<dbReference type="Pfam" id="PF02518">
    <property type="entry name" value="HATPase_c"/>
    <property type="match status" value="1"/>
</dbReference>
<dbReference type="PROSITE" id="PS50109">
    <property type="entry name" value="HIS_KIN"/>
    <property type="match status" value="1"/>
</dbReference>
<dbReference type="Gene3D" id="1.10.287.130">
    <property type="match status" value="1"/>
</dbReference>
<dbReference type="NCBIfam" id="TIGR00229">
    <property type="entry name" value="sensory_box"/>
    <property type="match status" value="1"/>
</dbReference>
<dbReference type="PROSITE" id="PS50112">
    <property type="entry name" value="PAS"/>
    <property type="match status" value="1"/>
</dbReference>
<dbReference type="Proteomes" id="UP000320811">
    <property type="component" value="Unassembled WGS sequence"/>
</dbReference>
<dbReference type="InterPro" id="IPR003661">
    <property type="entry name" value="HisK_dim/P_dom"/>
</dbReference>
<dbReference type="PANTHER" id="PTHR43065:SF10">
    <property type="entry name" value="PEROXIDE STRESS-ACTIVATED HISTIDINE KINASE MAK3"/>
    <property type="match status" value="1"/>
</dbReference>
<evidence type="ECO:0000256" key="7">
    <source>
        <dbReference type="ARBA" id="ARBA00022840"/>
    </source>
</evidence>
<evidence type="ECO:0000256" key="4">
    <source>
        <dbReference type="ARBA" id="ARBA00022679"/>
    </source>
</evidence>
<keyword evidence="6 13" id="KW-0418">Kinase</keyword>
<dbReference type="InterPro" id="IPR000014">
    <property type="entry name" value="PAS"/>
</dbReference>
<dbReference type="CDD" id="cd00130">
    <property type="entry name" value="PAS"/>
    <property type="match status" value="1"/>
</dbReference>
<accession>A0A561Q248</accession>
<dbReference type="GO" id="GO:0000155">
    <property type="term" value="F:phosphorelay sensor kinase activity"/>
    <property type="evidence" value="ECO:0007669"/>
    <property type="project" value="InterPro"/>
</dbReference>
<dbReference type="EC" id="2.7.13.3" evidence="2"/>
<evidence type="ECO:0000256" key="1">
    <source>
        <dbReference type="ARBA" id="ARBA00000085"/>
    </source>
</evidence>
<dbReference type="GO" id="GO:0005524">
    <property type="term" value="F:ATP binding"/>
    <property type="evidence" value="ECO:0007669"/>
    <property type="project" value="UniProtKB-KW"/>
</dbReference>
<name>A0A561Q248_9BACT</name>
<dbReference type="SUPFAM" id="SSF55874">
    <property type="entry name" value="ATPase domain of HSP90 chaperone/DNA topoisomerase II/histidine kinase"/>
    <property type="match status" value="1"/>
</dbReference>
<organism evidence="13 14">
    <name type="scientific">Chitinophaga polysaccharea</name>
    <dbReference type="NCBI Taxonomy" id="1293035"/>
    <lineage>
        <taxon>Bacteria</taxon>
        <taxon>Pseudomonadati</taxon>
        <taxon>Bacteroidota</taxon>
        <taxon>Chitinophagia</taxon>
        <taxon>Chitinophagales</taxon>
        <taxon>Chitinophagaceae</taxon>
        <taxon>Chitinophaga</taxon>
    </lineage>
</organism>
<evidence type="ECO:0000256" key="5">
    <source>
        <dbReference type="ARBA" id="ARBA00022741"/>
    </source>
</evidence>
<evidence type="ECO:0000256" key="2">
    <source>
        <dbReference type="ARBA" id="ARBA00012438"/>
    </source>
</evidence>
<dbReference type="SMART" id="SM00387">
    <property type="entry name" value="HATPase_c"/>
    <property type="match status" value="1"/>
</dbReference>
<protein>
    <recommendedName>
        <fullName evidence="2">histidine kinase</fullName>
        <ecNumber evidence="2">2.7.13.3</ecNumber>
    </recommendedName>
</protein>
<dbReference type="InterPro" id="IPR005467">
    <property type="entry name" value="His_kinase_dom"/>
</dbReference>
<evidence type="ECO:0000313" key="13">
    <source>
        <dbReference type="EMBL" id="TWF44442.1"/>
    </source>
</evidence>
<evidence type="ECO:0000313" key="14">
    <source>
        <dbReference type="Proteomes" id="UP000320811"/>
    </source>
</evidence>
<dbReference type="SMART" id="SM00388">
    <property type="entry name" value="HisKA"/>
    <property type="match status" value="1"/>
</dbReference>
<sequence>MSERPIRILMIDDDEDDFFLVTQLLQDISPNQYEIEWAPSYQKGIAALESDDHDVYLVDYRLGPNTGIDVLRRVQEMPNQLPVIMLTGKGDYRIDREAMLAGAYDYLVKGEITADLLERSIRYALDEYNHRRTIEESEKKYYGIFEKAHDLIILADCDRNIIDANPAALKAFGYSREQILQLHLRDLFLSIDESELFLNNICHDGHTSSPEYEFKTATTKKMTVHINAVMLDEAAQIFLCVIQDITEKKREEQEKQHREKFVITGRIARVIAHEVRNPLTNILLAVSQFKEEDPIVASDDALLYTDIIERNCTRINQLITELLHSTRMIELHTDPHGINELIEKALLLSQDRLQLNDIQVDRKLVSPDIIINADEEKVVIAFLNIIINAIEAMTSRKGILTVTTTRTPENRARLQIADNGIGIPSDKLGRLFDPFYTNKAKGTGLGLTSTQNILLNHQGTINVESEPGKGTAFSITMPLFEGAENLKTNKKSE</sequence>
<feature type="modified residue" description="4-aspartylphosphate" evidence="9">
    <location>
        <position position="59"/>
    </location>
</feature>
<feature type="domain" description="Response regulatory" evidence="11">
    <location>
        <begin position="7"/>
        <end position="124"/>
    </location>
</feature>
<comment type="catalytic activity">
    <reaction evidence="1">
        <text>ATP + protein L-histidine = ADP + protein N-phospho-L-histidine.</text>
        <dbReference type="EC" id="2.7.13.3"/>
    </reaction>
</comment>
<dbReference type="InterPro" id="IPR003594">
    <property type="entry name" value="HATPase_dom"/>
</dbReference>
<dbReference type="InterPro" id="IPR036890">
    <property type="entry name" value="HATPase_C_sf"/>
</dbReference>
<dbReference type="AlphaFoldDB" id="A0A561Q248"/>
<evidence type="ECO:0000256" key="9">
    <source>
        <dbReference type="PROSITE-ProRule" id="PRU00169"/>
    </source>
</evidence>
<dbReference type="SUPFAM" id="SSF55785">
    <property type="entry name" value="PYP-like sensor domain (PAS domain)"/>
    <property type="match status" value="1"/>
</dbReference>
<feature type="domain" description="Histidine kinase" evidence="10">
    <location>
        <begin position="270"/>
        <end position="481"/>
    </location>
</feature>
<evidence type="ECO:0000259" key="10">
    <source>
        <dbReference type="PROSITE" id="PS50109"/>
    </source>
</evidence>
<dbReference type="SMART" id="SM00448">
    <property type="entry name" value="REC"/>
    <property type="match status" value="1"/>
</dbReference>
<comment type="caution">
    <text evidence="13">The sequence shown here is derived from an EMBL/GenBank/DDBJ whole genome shotgun (WGS) entry which is preliminary data.</text>
</comment>
<dbReference type="InterPro" id="IPR035965">
    <property type="entry name" value="PAS-like_dom_sf"/>
</dbReference>